<dbReference type="InterPro" id="IPR014710">
    <property type="entry name" value="RmlC-like_jellyroll"/>
</dbReference>
<dbReference type="SUPFAM" id="SSF51182">
    <property type="entry name" value="RmlC-like cupins"/>
    <property type="match status" value="1"/>
</dbReference>
<feature type="region of interest" description="Disordered" evidence="1">
    <location>
        <begin position="1"/>
        <end position="21"/>
    </location>
</feature>
<dbReference type="Gene3D" id="2.60.120.10">
    <property type="entry name" value="Jelly Rolls"/>
    <property type="match status" value="1"/>
</dbReference>
<dbReference type="PANTHER" id="PTHR37943:SF1">
    <property type="entry name" value="PROTEIN VES"/>
    <property type="match status" value="1"/>
</dbReference>
<dbReference type="CDD" id="cd20293">
    <property type="entry name" value="cupin_HutD_N"/>
    <property type="match status" value="1"/>
</dbReference>
<dbReference type="Pfam" id="PF05962">
    <property type="entry name" value="HutD"/>
    <property type="match status" value="1"/>
</dbReference>
<sequence length="159" mass="16419">MTGGWQPWKNGGGRTRTLATHPEGAGMEDFAWRISLAEIAAAGPFSAFAGVERLFTPVAGDPVRLTIDGETVPAGPETAPLRFDGAAEVHAEPTGGPLIVLNLMCRAPFRAEVTRGAPLPAGAVWQGVLDPATLELSQTGKGLRIGLYDHSGSSGTASS</sequence>
<dbReference type="EMBL" id="JACVXA010000055">
    <property type="protein sequence ID" value="MBE3639685.1"/>
    <property type="molecule type" value="Genomic_DNA"/>
</dbReference>
<dbReference type="InterPro" id="IPR010282">
    <property type="entry name" value="Uncharacterised_HutD/Ves"/>
</dbReference>
<evidence type="ECO:0000256" key="1">
    <source>
        <dbReference type="SAM" id="MobiDB-lite"/>
    </source>
</evidence>
<comment type="caution">
    <text evidence="2">The sequence shown here is derived from an EMBL/GenBank/DDBJ whole genome shotgun (WGS) entry which is preliminary data.</text>
</comment>
<organism evidence="2 3">
    <name type="scientific">Mangrovicoccus algicola</name>
    <dbReference type="NCBI Taxonomy" id="2771008"/>
    <lineage>
        <taxon>Bacteria</taxon>
        <taxon>Pseudomonadati</taxon>
        <taxon>Pseudomonadota</taxon>
        <taxon>Alphaproteobacteria</taxon>
        <taxon>Rhodobacterales</taxon>
        <taxon>Paracoccaceae</taxon>
        <taxon>Mangrovicoccus</taxon>
    </lineage>
</organism>
<accession>A0A8J6YXV2</accession>
<dbReference type="PANTHER" id="PTHR37943">
    <property type="entry name" value="PROTEIN VES"/>
    <property type="match status" value="1"/>
</dbReference>
<evidence type="ECO:0000313" key="2">
    <source>
        <dbReference type="EMBL" id="MBE3639685.1"/>
    </source>
</evidence>
<gene>
    <name evidence="2" type="ORF">ICN82_15900</name>
</gene>
<dbReference type="InterPro" id="IPR011051">
    <property type="entry name" value="RmlC_Cupin_sf"/>
</dbReference>
<reference evidence="2" key="1">
    <citation type="submission" date="2020-09" db="EMBL/GenBank/DDBJ databases">
        <title>A novel bacterium of genus Mangrovicoccus, isolated from South China Sea.</title>
        <authorList>
            <person name="Huang H."/>
            <person name="Mo K."/>
            <person name="Hu Y."/>
        </authorList>
    </citation>
    <scope>NUCLEOTIDE SEQUENCE</scope>
    <source>
        <strain evidence="2">HB182678</strain>
    </source>
</reference>
<dbReference type="RefSeq" id="WP_193184579.1">
    <property type="nucleotide sequence ID" value="NZ_JACVXA010000055.1"/>
</dbReference>
<proteinExistence type="predicted"/>
<keyword evidence="3" id="KW-1185">Reference proteome</keyword>
<name>A0A8J6YXV2_9RHOB</name>
<evidence type="ECO:0000313" key="3">
    <source>
        <dbReference type="Proteomes" id="UP000609121"/>
    </source>
</evidence>
<dbReference type="Proteomes" id="UP000609121">
    <property type="component" value="Unassembled WGS sequence"/>
</dbReference>
<protein>
    <submittedName>
        <fullName evidence="2">HutD family protein</fullName>
    </submittedName>
</protein>
<dbReference type="AlphaFoldDB" id="A0A8J6YXV2"/>